<dbReference type="GO" id="GO:0051015">
    <property type="term" value="F:actin filament binding"/>
    <property type="evidence" value="ECO:0007669"/>
    <property type="project" value="TreeGrafter"/>
</dbReference>
<evidence type="ECO:0000256" key="4">
    <source>
        <dbReference type="PROSITE-ProRule" id="PRU00782"/>
    </source>
</evidence>
<evidence type="ECO:0000256" key="1">
    <source>
        <dbReference type="ARBA" id="ARBA00022741"/>
    </source>
</evidence>
<protein>
    <submittedName>
        <fullName evidence="8">Myosin motor domain-containing protein</fullName>
    </submittedName>
</protein>
<dbReference type="AlphaFoldDB" id="A0A0R3WWJ3"/>
<reference evidence="6 7" key="2">
    <citation type="submission" date="2018-11" db="EMBL/GenBank/DDBJ databases">
        <authorList>
            <consortium name="Pathogen Informatics"/>
        </authorList>
    </citation>
    <scope>NUCLEOTIDE SEQUENCE [LARGE SCALE GENOMIC DNA]</scope>
</reference>
<name>A0A0R3WWJ3_HYDTA</name>
<proteinExistence type="inferred from homology"/>
<evidence type="ECO:0000313" key="7">
    <source>
        <dbReference type="Proteomes" id="UP000274429"/>
    </source>
</evidence>
<keyword evidence="3 4" id="KW-0009">Actin-binding</keyword>
<dbReference type="InterPro" id="IPR027417">
    <property type="entry name" value="P-loop_NTPase"/>
</dbReference>
<dbReference type="GO" id="GO:0016459">
    <property type="term" value="C:myosin complex"/>
    <property type="evidence" value="ECO:0007669"/>
    <property type="project" value="UniProtKB-KW"/>
</dbReference>
<gene>
    <name evidence="6" type="ORF">TTAC_LOCUS5118</name>
</gene>
<dbReference type="Gene3D" id="1.20.58.530">
    <property type="match status" value="1"/>
</dbReference>
<evidence type="ECO:0000313" key="8">
    <source>
        <dbReference type="WBParaSite" id="TTAC_0000513301-mRNA-1"/>
    </source>
</evidence>
<comment type="caution">
    <text evidence="4">Lacks conserved residue(s) required for the propagation of feature annotation.</text>
</comment>
<reference evidence="8" key="1">
    <citation type="submission" date="2017-02" db="UniProtKB">
        <authorList>
            <consortium name="WormBaseParasite"/>
        </authorList>
    </citation>
    <scope>IDENTIFICATION</scope>
</reference>
<dbReference type="EMBL" id="UYWX01006304">
    <property type="protein sequence ID" value="VDM26305.1"/>
    <property type="molecule type" value="Genomic_DNA"/>
</dbReference>
<dbReference type="GO" id="GO:0005524">
    <property type="term" value="F:ATP binding"/>
    <property type="evidence" value="ECO:0007669"/>
    <property type="project" value="UniProtKB-KW"/>
</dbReference>
<feature type="domain" description="Myosin motor" evidence="5">
    <location>
        <begin position="1"/>
        <end position="131"/>
    </location>
</feature>
<dbReference type="OrthoDB" id="6108017at2759"/>
<comment type="similarity">
    <text evidence="4">Belongs to the TRAFAC class myosin-kinesin ATPase superfamily. Myosin family.</text>
</comment>
<dbReference type="InterPro" id="IPR001609">
    <property type="entry name" value="Myosin_head_motor_dom-like"/>
</dbReference>
<dbReference type="SUPFAM" id="SSF52540">
    <property type="entry name" value="P-loop containing nucleoside triphosphate hydrolases"/>
    <property type="match status" value="1"/>
</dbReference>
<keyword evidence="7" id="KW-1185">Reference proteome</keyword>
<dbReference type="GO" id="GO:0005737">
    <property type="term" value="C:cytoplasm"/>
    <property type="evidence" value="ECO:0007669"/>
    <property type="project" value="TreeGrafter"/>
</dbReference>
<dbReference type="Pfam" id="PF00063">
    <property type="entry name" value="Myosin_head"/>
    <property type="match status" value="1"/>
</dbReference>
<organism evidence="8">
    <name type="scientific">Hydatigena taeniaeformis</name>
    <name type="common">Feline tapeworm</name>
    <name type="synonym">Taenia taeniaeformis</name>
    <dbReference type="NCBI Taxonomy" id="6205"/>
    <lineage>
        <taxon>Eukaryota</taxon>
        <taxon>Metazoa</taxon>
        <taxon>Spiralia</taxon>
        <taxon>Lophotrochozoa</taxon>
        <taxon>Platyhelminthes</taxon>
        <taxon>Cestoda</taxon>
        <taxon>Eucestoda</taxon>
        <taxon>Cyclophyllidea</taxon>
        <taxon>Taeniidae</taxon>
        <taxon>Hydatigera</taxon>
    </lineage>
</organism>
<keyword evidence="4" id="KW-0505">Motor protein</keyword>
<evidence type="ECO:0000256" key="3">
    <source>
        <dbReference type="ARBA" id="ARBA00023203"/>
    </source>
</evidence>
<evidence type="ECO:0000259" key="5">
    <source>
        <dbReference type="PROSITE" id="PS51456"/>
    </source>
</evidence>
<dbReference type="PANTHER" id="PTHR13140">
    <property type="entry name" value="MYOSIN"/>
    <property type="match status" value="1"/>
</dbReference>
<dbReference type="Proteomes" id="UP000274429">
    <property type="component" value="Unassembled WGS sequence"/>
</dbReference>
<keyword evidence="4" id="KW-0518">Myosin</keyword>
<dbReference type="GO" id="GO:0016020">
    <property type="term" value="C:membrane"/>
    <property type="evidence" value="ECO:0007669"/>
    <property type="project" value="TreeGrafter"/>
</dbReference>
<evidence type="ECO:0000313" key="6">
    <source>
        <dbReference type="EMBL" id="VDM26305.1"/>
    </source>
</evidence>
<accession>A0A0R3WWJ3</accession>
<dbReference type="GO" id="GO:0000146">
    <property type="term" value="F:microfilament motor activity"/>
    <property type="evidence" value="ECO:0007669"/>
    <property type="project" value="TreeGrafter"/>
</dbReference>
<keyword evidence="2" id="KW-0067">ATP-binding</keyword>
<keyword evidence="1" id="KW-0547">Nucleotide-binding</keyword>
<dbReference type="WBParaSite" id="TTAC_0000513301-mRNA-1">
    <property type="protein sequence ID" value="TTAC_0000513301-mRNA-1"/>
    <property type="gene ID" value="TTAC_0000513301"/>
</dbReference>
<dbReference type="GO" id="GO:0007015">
    <property type="term" value="P:actin filament organization"/>
    <property type="evidence" value="ECO:0007669"/>
    <property type="project" value="TreeGrafter"/>
</dbReference>
<evidence type="ECO:0000256" key="2">
    <source>
        <dbReference type="ARBA" id="ARBA00022840"/>
    </source>
</evidence>
<dbReference type="STRING" id="6205.A0A0R3WWJ3"/>
<sequence length="131" mass="14478">MCHLQQTKDIFFFLFEGNDLSFIQKSHAAHRNNPHYGVPKIASASEFLIVHFAGTIAYSTEGLVEKNRDRIRPEALDMLCNSNIEAIAAMFLPANANRRGGGGPASRIGRSPTLLDSFHTSLLALMETMKT</sequence>
<dbReference type="PROSITE" id="PS51456">
    <property type="entry name" value="MYOSIN_MOTOR"/>
    <property type="match status" value="1"/>
</dbReference>
<dbReference type="PANTHER" id="PTHR13140:SF709">
    <property type="entry name" value="UNCONVENTIONAL MYOSIN-XV"/>
    <property type="match status" value="1"/>
</dbReference>